<organism evidence="2 3">
    <name type="scientific">Effusibacillus lacus</name>
    <dbReference type="NCBI Taxonomy" id="1348429"/>
    <lineage>
        <taxon>Bacteria</taxon>
        <taxon>Bacillati</taxon>
        <taxon>Bacillota</taxon>
        <taxon>Bacilli</taxon>
        <taxon>Bacillales</taxon>
        <taxon>Alicyclobacillaceae</taxon>
        <taxon>Effusibacillus</taxon>
    </lineage>
</organism>
<dbReference type="Proteomes" id="UP000217785">
    <property type="component" value="Unassembled WGS sequence"/>
</dbReference>
<feature type="transmembrane region" description="Helical" evidence="1">
    <location>
        <begin position="12"/>
        <end position="37"/>
    </location>
</feature>
<feature type="transmembrane region" description="Helical" evidence="1">
    <location>
        <begin position="49"/>
        <end position="75"/>
    </location>
</feature>
<keyword evidence="1" id="KW-0812">Transmembrane</keyword>
<feature type="transmembrane region" description="Helical" evidence="1">
    <location>
        <begin position="87"/>
        <end position="108"/>
    </location>
</feature>
<reference evidence="3" key="1">
    <citation type="submission" date="2017-07" db="EMBL/GenBank/DDBJ databases">
        <title>Draft genome sequence of Effusibacillus lacus strain skLN1.</title>
        <authorList>
            <person name="Watanabe M."/>
            <person name="Kojima H."/>
            <person name="Fukui M."/>
        </authorList>
    </citation>
    <scope>NUCLEOTIDE SEQUENCE [LARGE SCALE GENOMIC DNA]</scope>
    <source>
        <strain evidence="3">skLN1</strain>
    </source>
</reference>
<evidence type="ECO:0000256" key="1">
    <source>
        <dbReference type="SAM" id="Phobius"/>
    </source>
</evidence>
<evidence type="ECO:0000313" key="3">
    <source>
        <dbReference type="Proteomes" id="UP000217785"/>
    </source>
</evidence>
<dbReference type="AlphaFoldDB" id="A0A292YJ56"/>
<proteinExistence type="predicted"/>
<feature type="transmembrane region" description="Helical" evidence="1">
    <location>
        <begin position="197"/>
        <end position="220"/>
    </location>
</feature>
<name>A0A292YJ56_9BACL</name>
<dbReference type="Pfam" id="PF10997">
    <property type="entry name" value="Amj"/>
    <property type="match status" value="1"/>
</dbReference>
<feature type="transmembrane region" description="Helical" evidence="1">
    <location>
        <begin position="170"/>
        <end position="191"/>
    </location>
</feature>
<feature type="transmembrane region" description="Helical" evidence="1">
    <location>
        <begin position="240"/>
        <end position="264"/>
    </location>
</feature>
<protein>
    <recommendedName>
        <fullName evidence="4">Lipid II flippase Amj</fullName>
    </recommendedName>
</protein>
<sequence>MDWMERVTGGQFEVGLLLFIFVMIAVTNFIDTTAYAARLAGVRTKQLAVANSLFAMLTFGSRMTTFLYLPLIAGIVETAAKQGTDPFFALEFVLLGAAVGTAAAILLLPATDRFYELGIQQMEKHETSMRVFKSLFFSKQGLKELAGCWRAPKWSMWKGIGWEGVPKDMIILNAVLYGLFTVGSIAAYYAGAFEPDIRLLGSSLSGAINAVAAFLLLFLVDPRGALIMDQGIHRKLDMGVVRSSMVLLAVSRLAGTILSLLVLYPGGMFVAFLAKLIDRFIG</sequence>
<evidence type="ECO:0008006" key="4">
    <source>
        <dbReference type="Google" id="ProtNLM"/>
    </source>
</evidence>
<gene>
    <name evidence="2" type="ORF">EFBL_0417</name>
</gene>
<accession>A0A292YJ56</accession>
<keyword evidence="1" id="KW-1133">Transmembrane helix</keyword>
<dbReference type="EMBL" id="BDUF01000008">
    <property type="protein sequence ID" value="GAX88803.1"/>
    <property type="molecule type" value="Genomic_DNA"/>
</dbReference>
<comment type="caution">
    <text evidence="2">The sequence shown here is derived from an EMBL/GenBank/DDBJ whole genome shotgun (WGS) entry which is preliminary data.</text>
</comment>
<keyword evidence="3" id="KW-1185">Reference proteome</keyword>
<evidence type="ECO:0000313" key="2">
    <source>
        <dbReference type="EMBL" id="GAX88803.1"/>
    </source>
</evidence>
<dbReference type="InterPro" id="IPR021260">
    <property type="entry name" value="Amj"/>
</dbReference>
<keyword evidence="1" id="KW-0472">Membrane</keyword>